<dbReference type="GO" id="GO:0003676">
    <property type="term" value="F:nucleic acid binding"/>
    <property type="evidence" value="ECO:0007669"/>
    <property type="project" value="InterPro"/>
</dbReference>
<dbReference type="PANTHER" id="PTHR47723:SF19">
    <property type="entry name" value="POLYNUCLEOTIDYL TRANSFERASE, RIBONUCLEASE H-LIKE SUPERFAMILY PROTEIN"/>
    <property type="match status" value="1"/>
</dbReference>
<dbReference type="Pfam" id="PF13456">
    <property type="entry name" value="RVT_3"/>
    <property type="match status" value="1"/>
</dbReference>
<dbReference type="EMBL" id="CM010721">
    <property type="protein sequence ID" value="RZC71617.1"/>
    <property type="molecule type" value="Genomic_DNA"/>
</dbReference>
<dbReference type="AlphaFoldDB" id="A0A4Y7KFI4"/>
<feature type="domain" description="RNase H type-1" evidence="1">
    <location>
        <begin position="38"/>
        <end position="169"/>
    </location>
</feature>
<dbReference type="InterPro" id="IPR012337">
    <property type="entry name" value="RNaseH-like_sf"/>
</dbReference>
<accession>A0A4Y7KFI4</accession>
<evidence type="ECO:0000313" key="3">
    <source>
        <dbReference type="Proteomes" id="UP000316621"/>
    </source>
</evidence>
<dbReference type="Gene3D" id="3.30.420.10">
    <property type="entry name" value="Ribonuclease H-like superfamily/Ribonuclease H"/>
    <property type="match status" value="1"/>
</dbReference>
<proteinExistence type="predicted"/>
<protein>
    <recommendedName>
        <fullName evidence="1">RNase H type-1 domain-containing protein</fullName>
    </recommendedName>
</protein>
<organism evidence="2 3">
    <name type="scientific">Papaver somniferum</name>
    <name type="common">Opium poppy</name>
    <dbReference type="NCBI Taxonomy" id="3469"/>
    <lineage>
        <taxon>Eukaryota</taxon>
        <taxon>Viridiplantae</taxon>
        <taxon>Streptophyta</taxon>
        <taxon>Embryophyta</taxon>
        <taxon>Tracheophyta</taxon>
        <taxon>Spermatophyta</taxon>
        <taxon>Magnoliopsida</taxon>
        <taxon>Ranunculales</taxon>
        <taxon>Papaveraceae</taxon>
        <taxon>Papaveroideae</taxon>
        <taxon>Papaver</taxon>
    </lineage>
</organism>
<gene>
    <name evidence="2" type="ORF">C5167_034838</name>
</gene>
<dbReference type="OMA" id="DYREANQ"/>
<dbReference type="Gramene" id="RZC71617">
    <property type="protein sequence ID" value="RZC71617"/>
    <property type="gene ID" value="C5167_034838"/>
</dbReference>
<keyword evidence="3" id="KW-1185">Reference proteome</keyword>
<name>A0A4Y7KFI4_PAPSO</name>
<dbReference type="Proteomes" id="UP000316621">
    <property type="component" value="Chromosome 7"/>
</dbReference>
<dbReference type="PANTHER" id="PTHR47723">
    <property type="entry name" value="OS05G0353850 PROTEIN"/>
    <property type="match status" value="1"/>
</dbReference>
<sequence length="201" mass="22503">MNGHKNILSHTALTNYHRGFKNTRYRDTTIMVGWKAPPEQWIKINSDGVAKGNPGPAGAGCVCRTHTGQVIMALTSAIGNTTALMAETWGLLLATRIARQQTWENVWFEADSVSLVQLINSDNKDTPRYLTGMLQEIKKLMTEISQIKVTHDYREANQVADKLANEAIEHQQQHPTSSTTRIWDNKCPSFVTNIVNNDRNG</sequence>
<dbReference type="GO" id="GO:0004523">
    <property type="term" value="F:RNA-DNA hybrid ribonuclease activity"/>
    <property type="evidence" value="ECO:0007669"/>
    <property type="project" value="InterPro"/>
</dbReference>
<dbReference type="SUPFAM" id="SSF53098">
    <property type="entry name" value="Ribonuclease H-like"/>
    <property type="match status" value="1"/>
</dbReference>
<dbReference type="InterPro" id="IPR053151">
    <property type="entry name" value="RNase_H-like"/>
</dbReference>
<dbReference type="STRING" id="3469.A0A4Y7KFI4"/>
<dbReference type="InterPro" id="IPR036397">
    <property type="entry name" value="RNaseH_sf"/>
</dbReference>
<evidence type="ECO:0000259" key="1">
    <source>
        <dbReference type="PROSITE" id="PS50879"/>
    </source>
</evidence>
<dbReference type="CDD" id="cd06222">
    <property type="entry name" value="RNase_H_like"/>
    <property type="match status" value="1"/>
</dbReference>
<reference evidence="2 3" key="1">
    <citation type="journal article" date="2018" name="Science">
        <title>The opium poppy genome and morphinan production.</title>
        <authorList>
            <person name="Guo L."/>
            <person name="Winzer T."/>
            <person name="Yang X."/>
            <person name="Li Y."/>
            <person name="Ning Z."/>
            <person name="He Z."/>
            <person name="Teodor R."/>
            <person name="Lu Y."/>
            <person name="Bowser T.A."/>
            <person name="Graham I.A."/>
            <person name="Ye K."/>
        </authorList>
    </citation>
    <scope>NUCLEOTIDE SEQUENCE [LARGE SCALE GENOMIC DNA]</scope>
    <source>
        <strain evidence="3">cv. HN1</strain>
        <tissue evidence="2">Leaves</tissue>
    </source>
</reference>
<dbReference type="InterPro" id="IPR002156">
    <property type="entry name" value="RNaseH_domain"/>
</dbReference>
<dbReference type="PROSITE" id="PS50879">
    <property type="entry name" value="RNASE_H_1"/>
    <property type="match status" value="1"/>
</dbReference>
<evidence type="ECO:0000313" key="2">
    <source>
        <dbReference type="EMBL" id="RZC71617.1"/>
    </source>
</evidence>
<dbReference type="InterPro" id="IPR044730">
    <property type="entry name" value="RNase_H-like_dom_plant"/>
</dbReference>